<evidence type="ECO:0000313" key="1">
    <source>
        <dbReference type="EMBL" id="KAJ9115349.1"/>
    </source>
</evidence>
<gene>
    <name evidence="1" type="ORF">QFC24_007014</name>
</gene>
<proteinExistence type="predicted"/>
<name>A0ACC2WW28_9TREE</name>
<dbReference type="Proteomes" id="UP001234202">
    <property type="component" value="Unassembled WGS sequence"/>
</dbReference>
<sequence>MLFKSLTTLAATAATLATINAYPTAPPPPTGGVDGNSTAPPPSYTAMSDYDFQSLNLALNQEWIELDLFHYALARFSPEEFEAAGIDAEQQSLIEYMGNQEVGHSTLVQNILQGKGAKQCKYRYNFETVAEWIQFSATLTRWGESGVWGFLSHLDSRPAATLLVQAESVEARQQMIFRQFAGAFPMPFWFAPGISQAMHWTLLSPYLIECPAENPRIEWPIFPTLTIQNNPNLTAEGYESAVSTNRTAFVTPNTTSLYFQYDAPGQNVSYNNSYQTVFGRNVTSPIPTHCVFISQLNATNVPFNATGNNTGECIVPGGVVFSDDGVVNGTNFVALISEDVYVTPYNLSLLNDVIVAGPAVYISG</sequence>
<reference evidence="1" key="1">
    <citation type="submission" date="2023-04" db="EMBL/GenBank/DDBJ databases">
        <title>Draft Genome sequencing of Naganishia species isolated from polar environments using Oxford Nanopore Technology.</title>
        <authorList>
            <person name="Leo P."/>
            <person name="Venkateswaran K."/>
        </authorList>
    </citation>
    <scope>NUCLEOTIDE SEQUENCE</scope>
    <source>
        <strain evidence="1">DBVPG 5303</strain>
    </source>
</reference>
<accession>A0ACC2WW28</accession>
<dbReference type="EMBL" id="JASBWV010000045">
    <property type="protein sequence ID" value="KAJ9115349.1"/>
    <property type="molecule type" value="Genomic_DNA"/>
</dbReference>
<protein>
    <submittedName>
        <fullName evidence="1">Uncharacterized protein</fullName>
    </submittedName>
</protein>
<comment type="caution">
    <text evidence="1">The sequence shown here is derived from an EMBL/GenBank/DDBJ whole genome shotgun (WGS) entry which is preliminary data.</text>
</comment>
<organism evidence="1 2">
    <name type="scientific">Naganishia onofrii</name>
    <dbReference type="NCBI Taxonomy" id="1851511"/>
    <lineage>
        <taxon>Eukaryota</taxon>
        <taxon>Fungi</taxon>
        <taxon>Dikarya</taxon>
        <taxon>Basidiomycota</taxon>
        <taxon>Agaricomycotina</taxon>
        <taxon>Tremellomycetes</taxon>
        <taxon>Filobasidiales</taxon>
        <taxon>Filobasidiaceae</taxon>
        <taxon>Naganishia</taxon>
    </lineage>
</organism>
<evidence type="ECO:0000313" key="2">
    <source>
        <dbReference type="Proteomes" id="UP001234202"/>
    </source>
</evidence>
<keyword evidence="2" id="KW-1185">Reference proteome</keyword>